<dbReference type="EMBL" id="JADBGI010000023">
    <property type="protein sequence ID" value="MBE3001376.1"/>
    <property type="molecule type" value="Genomic_DNA"/>
</dbReference>
<dbReference type="InterPro" id="IPR000157">
    <property type="entry name" value="TIR_dom"/>
</dbReference>
<keyword evidence="4" id="KW-1185">Reference proteome</keyword>
<organism evidence="3 4">
    <name type="scientific">Nocardiopsis coralli</name>
    <dbReference type="NCBI Taxonomy" id="2772213"/>
    <lineage>
        <taxon>Bacteria</taxon>
        <taxon>Bacillati</taxon>
        <taxon>Actinomycetota</taxon>
        <taxon>Actinomycetes</taxon>
        <taxon>Streptosporangiales</taxon>
        <taxon>Nocardiopsidaceae</taxon>
        <taxon>Nocardiopsis</taxon>
    </lineage>
</organism>
<feature type="domain" description="TIR" evidence="2">
    <location>
        <begin position="1"/>
        <end position="150"/>
    </location>
</feature>
<feature type="region of interest" description="Disordered" evidence="1">
    <location>
        <begin position="210"/>
        <end position="237"/>
    </location>
</feature>
<reference evidence="3 4" key="1">
    <citation type="submission" date="2020-09" db="EMBL/GenBank/DDBJ databases">
        <title>Diversity and distribution of actinomycetes associated with coral in the coast of Hainan.</title>
        <authorList>
            <person name="Li F."/>
        </authorList>
    </citation>
    <scope>NUCLEOTIDE SEQUENCE [LARGE SCALE GENOMIC DNA]</scope>
    <source>
        <strain evidence="3 4">HNM0947</strain>
    </source>
</reference>
<keyword evidence="3" id="KW-0675">Receptor</keyword>
<evidence type="ECO:0000256" key="1">
    <source>
        <dbReference type="SAM" id="MobiDB-lite"/>
    </source>
</evidence>
<dbReference type="RefSeq" id="WP_193123968.1">
    <property type="nucleotide sequence ID" value="NZ_JADBGI010000023.1"/>
</dbReference>
<sequence>MHTCFINYRTGDGEHVATNVRRTLADRFGDDEVFLANRSIEAGEDFEQGLLRALARCEVLFAVIGNDWLDRPGPGGRALDDPSDWVRREIASVLKTGVVVPVLFDRAPRLKREQLPEDLQALAQCQYRRYDHRNSDADLEQIVEAALVAVPRLEGLLTEPDEGDTGAGVANSMHDVSGVGIQAGSYTNHGVSGVQSGGGAIITGTQGPVTTGTQYNNSQVHNGSGTQNNRITGRGGV</sequence>
<dbReference type="Gene3D" id="3.40.50.10140">
    <property type="entry name" value="Toll/interleukin-1 receptor homology (TIR) domain"/>
    <property type="match status" value="1"/>
</dbReference>
<proteinExistence type="predicted"/>
<dbReference type="InterPro" id="IPR035897">
    <property type="entry name" value="Toll_tir_struct_dom_sf"/>
</dbReference>
<dbReference type="PROSITE" id="PS50104">
    <property type="entry name" value="TIR"/>
    <property type="match status" value="1"/>
</dbReference>
<feature type="compositionally biased region" description="Polar residues" evidence="1">
    <location>
        <begin position="215"/>
        <end position="231"/>
    </location>
</feature>
<evidence type="ECO:0000313" key="3">
    <source>
        <dbReference type="EMBL" id="MBE3001376.1"/>
    </source>
</evidence>
<evidence type="ECO:0000313" key="4">
    <source>
        <dbReference type="Proteomes" id="UP000806528"/>
    </source>
</evidence>
<dbReference type="Proteomes" id="UP000806528">
    <property type="component" value="Unassembled WGS sequence"/>
</dbReference>
<comment type="caution">
    <text evidence="3">The sequence shown here is derived from an EMBL/GenBank/DDBJ whole genome shotgun (WGS) entry which is preliminary data.</text>
</comment>
<name>A0ABR9PC02_9ACTN</name>
<protein>
    <submittedName>
        <fullName evidence="3">Toll/interleukin-1 receptor domain-containing protein</fullName>
    </submittedName>
</protein>
<evidence type="ECO:0000259" key="2">
    <source>
        <dbReference type="PROSITE" id="PS50104"/>
    </source>
</evidence>
<dbReference type="SUPFAM" id="SSF52200">
    <property type="entry name" value="Toll/Interleukin receptor TIR domain"/>
    <property type="match status" value="1"/>
</dbReference>
<accession>A0ABR9PC02</accession>
<gene>
    <name evidence="3" type="ORF">IDM40_22175</name>
</gene>
<dbReference type="Pfam" id="PF13676">
    <property type="entry name" value="TIR_2"/>
    <property type="match status" value="1"/>
</dbReference>